<protein>
    <recommendedName>
        <fullName evidence="2">CHAT domain-containing protein</fullName>
    </recommendedName>
</protein>
<dbReference type="Pfam" id="PF12770">
    <property type="entry name" value="CHAT"/>
    <property type="match status" value="1"/>
</dbReference>
<dbReference type="Proteomes" id="UP001212997">
    <property type="component" value="Unassembled WGS sequence"/>
</dbReference>
<dbReference type="AlphaFoldDB" id="A0AAD5V188"/>
<feature type="region of interest" description="Disordered" evidence="1">
    <location>
        <begin position="886"/>
        <end position="915"/>
    </location>
</feature>
<feature type="domain" description="CHAT" evidence="2">
    <location>
        <begin position="958"/>
        <end position="1186"/>
    </location>
</feature>
<name>A0AAD5V188_9APHY</name>
<dbReference type="EMBL" id="JANAWD010000447">
    <property type="protein sequence ID" value="KAJ3479313.1"/>
    <property type="molecule type" value="Genomic_DNA"/>
</dbReference>
<reference evidence="3" key="1">
    <citation type="submission" date="2022-07" db="EMBL/GenBank/DDBJ databases">
        <title>Genome Sequence of Physisporinus lineatus.</title>
        <authorList>
            <person name="Buettner E."/>
        </authorList>
    </citation>
    <scope>NUCLEOTIDE SEQUENCE</scope>
    <source>
        <strain evidence="3">VT162</strain>
    </source>
</reference>
<comment type="caution">
    <text evidence="3">The sequence shown here is derived from an EMBL/GenBank/DDBJ whole genome shotgun (WGS) entry which is preliminary data.</text>
</comment>
<accession>A0AAD5V188</accession>
<evidence type="ECO:0000313" key="4">
    <source>
        <dbReference type="Proteomes" id="UP001212997"/>
    </source>
</evidence>
<dbReference type="InterPro" id="IPR024983">
    <property type="entry name" value="CHAT_dom"/>
</dbReference>
<keyword evidence="4" id="KW-1185">Reference proteome</keyword>
<organism evidence="3 4">
    <name type="scientific">Meripilus lineatus</name>
    <dbReference type="NCBI Taxonomy" id="2056292"/>
    <lineage>
        <taxon>Eukaryota</taxon>
        <taxon>Fungi</taxon>
        <taxon>Dikarya</taxon>
        <taxon>Basidiomycota</taxon>
        <taxon>Agaricomycotina</taxon>
        <taxon>Agaricomycetes</taxon>
        <taxon>Polyporales</taxon>
        <taxon>Meripilaceae</taxon>
        <taxon>Meripilus</taxon>
    </lineage>
</organism>
<proteinExistence type="predicted"/>
<evidence type="ECO:0000313" key="3">
    <source>
        <dbReference type="EMBL" id="KAJ3479313.1"/>
    </source>
</evidence>
<gene>
    <name evidence="3" type="ORF">NLI96_g9155</name>
</gene>
<evidence type="ECO:0000256" key="1">
    <source>
        <dbReference type="SAM" id="MobiDB-lite"/>
    </source>
</evidence>
<evidence type="ECO:0000259" key="2">
    <source>
        <dbReference type="Pfam" id="PF12770"/>
    </source>
</evidence>
<sequence length="1266" mass="140472">MLLAKATDIMKSRDNASRDPTLSFLHSVADEAHSSLIVWSDIVQGSIVETRSHSYDIVQGRGISAMDATLRMINQALNHLEVDISHFPIIVVILKRQVQALTIRFELTKESQDIERAIYFAELMRHFCDSSQFDVLLWSFQVVTVLAAQRDSLLRSQQCRPVPFLQHFPPNFVNTSVSAINSAIHVSQSSPQDRDANHQKLLLVELDEIVLLAKVAMEDCDPSQEQLGALAEVLLLRGLAFKARFHLLGGDDDLDNSITSLQIATCVCDPSSSQAASISEPLARCVLARAYASRNMEDCDYLIRYSNQMLPATTGDRQPTLRDARARAMSLLSLSGRSFSPLNQMVAYFDECDWSTLGESEVHPLATLLFGQLKLVAIDGDFESALWLFETIHARSFSSKDRVLFEIFTKCPVDDIKAASQRLKSYCYSLPASSEPIKPIALVLAHALTALYHILHNENDLQDALRYRSLLGPRGLYGPILDLAVVSLSANDSPAVGGLDSRATSLNSIIRTSLRNSTSLGTVHRRGKLRRGFQHLEPDISAVATSSSEDSPRDWYLSRWGTMTLESVRGYDLGLRRQQELVEYLDRLIQDVDPSVEDVLGIVALKSARVASLFKLQATTGDVDISRTIHALDMCNECATSTHYALHNPLRVSFIVGWLDHFLFLRTTTDHNHGEEHLAQMCRLALSVLKERSWIASNIWGSIDDRRFTSMRIGENVVAAALWAADIDLVIEVVEQLYGLLWGQLRQLRAPIDARLVALSPKLASRLQTISSTIEKQWALSESTQDCHSAVSQAFLAPSTFDLYEERNAIIDEIRSIQGFADFYKFNSPEIWLHVGSEGPVVLLISIMGISCGIVFIGSHHILVPLSLAEGTLGVLHRSIKQITGSREASVGRDPGPSRANLDHERAGRPRRRGSQSMEDILEILWMKVAEPILDSIHHRHSSDAKGKAKAWKVPRLEERRRIWWCCMGEFSFMPIHAAGIYRGDAPVCVSDFFVSSYTPTLSALVEARQRPISLDIKVLAAAQPDPGWPFGSIPMVKDELEEVAQNVPPQNLIFLEGANGKLDLQGEHTSVQNVIEKLPEASILHLMCHGTQDARNPLDSAFVLAHGEKLTIRELIKHRLPNAHIAISSACHTASNDAEQPEESINLSSALMFIGFNSILGTKWPMADCDGPMIAKAVYQALFNPQLASPRGPQLVKSKYRRNDSVPVEKEIGEVVEDIDSASTEGSSRTPSTFSLAHTVDDIARGLRLRGTPIERWATFVHIGV</sequence>